<feature type="chain" id="PRO_5042578726" description="Secreted protein" evidence="2">
    <location>
        <begin position="22"/>
        <end position="109"/>
    </location>
</feature>
<dbReference type="AlphaFoldDB" id="A0AAJ0BDL9"/>
<feature type="region of interest" description="Disordered" evidence="1">
    <location>
        <begin position="56"/>
        <end position="109"/>
    </location>
</feature>
<keyword evidence="4" id="KW-1185">Reference proteome</keyword>
<name>A0AAJ0BDL9_9PEZI</name>
<evidence type="ECO:0000313" key="3">
    <source>
        <dbReference type="EMBL" id="KAK1756092.1"/>
    </source>
</evidence>
<accession>A0AAJ0BDL9</accession>
<evidence type="ECO:0000313" key="4">
    <source>
        <dbReference type="Proteomes" id="UP001239445"/>
    </source>
</evidence>
<evidence type="ECO:0000256" key="2">
    <source>
        <dbReference type="SAM" id="SignalP"/>
    </source>
</evidence>
<sequence>MPADHLLSLFLGLIESPICSALPLFLSSGFPTSSRPVCACAMRFLRCAGTSGSCHPNGPGTTSWQGGRMGGRCDSTRTAFGRAGRTNAETEATIVRGPPRIKDGVKRET</sequence>
<gene>
    <name evidence="3" type="ORF">QBC47DRAFT_179760</name>
</gene>
<evidence type="ECO:0000256" key="1">
    <source>
        <dbReference type="SAM" id="MobiDB-lite"/>
    </source>
</evidence>
<proteinExistence type="predicted"/>
<reference evidence="3" key="1">
    <citation type="submission" date="2023-06" db="EMBL/GenBank/DDBJ databases">
        <title>Genome-scale phylogeny and comparative genomics of the fungal order Sordariales.</title>
        <authorList>
            <consortium name="Lawrence Berkeley National Laboratory"/>
            <person name="Hensen N."/>
            <person name="Bonometti L."/>
            <person name="Westerberg I."/>
            <person name="Brannstrom I.O."/>
            <person name="Guillou S."/>
            <person name="Cros-Aarteil S."/>
            <person name="Calhoun S."/>
            <person name="Haridas S."/>
            <person name="Kuo A."/>
            <person name="Mondo S."/>
            <person name="Pangilinan J."/>
            <person name="Riley R."/>
            <person name="Labutti K."/>
            <person name="Andreopoulos B."/>
            <person name="Lipzen A."/>
            <person name="Chen C."/>
            <person name="Yanf M."/>
            <person name="Daum C."/>
            <person name="Ng V."/>
            <person name="Clum A."/>
            <person name="Steindorff A."/>
            <person name="Ohm R."/>
            <person name="Martin F."/>
            <person name="Silar P."/>
            <person name="Natvig D."/>
            <person name="Lalanne C."/>
            <person name="Gautier V."/>
            <person name="Ament-Velasquez S.L."/>
            <person name="Kruys A."/>
            <person name="Hutchinson M.I."/>
            <person name="Powell A.J."/>
            <person name="Barry K."/>
            <person name="Miller A.N."/>
            <person name="Grigoriev I.V."/>
            <person name="Debuchy R."/>
            <person name="Gladieux P."/>
            <person name="Thoren M.H."/>
            <person name="Johannesson H."/>
        </authorList>
    </citation>
    <scope>NUCLEOTIDE SEQUENCE</scope>
    <source>
        <strain evidence="3">PSN4</strain>
    </source>
</reference>
<dbReference type="Proteomes" id="UP001239445">
    <property type="component" value="Unassembled WGS sequence"/>
</dbReference>
<protein>
    <recommendedName>
        <fullName evidence="5">Secreted protein</fullName>
    </recommendedName>
</protein>
<dbReference type="EMBL" id="MU839832">
    <property type="protein sequence ID" value="KAK1756092.1"/>
    <property type="molecule type" value="Genomic_DNA"/>
</dbReference>
<feature type="compositionally biased region" description="Polar residues" evidence="1">
    <location>
        <begin position="56"/>
        <end position="65"/>
    </location>
</feature>
<feature type="compositionally biased region" description="Basic and acidic residues" evidence="1">
    <location>
        <begin position="100"/>
        <end position="109"/>
    </location>
</feature>
<organism evidence="3 4">
    <name type="scientific">Echria macrotheca</name>
    <dbReference type="NCBI Taxonomy" id="438768"/>
    <lineage>
        <taxon>Eukaryota</taxon>
        <taxon>Fungi</taxon>
        <taxon>Dikarya</taxon>
        <taxon>Ascomycota</taxon>
        <taxon>Pezizomycotina</taxon>
        <taxon>Sordariomycetes</taxon>
        <taxon>Sordariomycetidae</taxon>
        <taxon>Sordariales</taxon>
        <taxon>Schizotheciaceae</taxon>
        <taxon>Echria</taxon>
    </lineage>
</organism>
<comment type="caution">
    <text evidence="3">The sequence shown here is derived from an EMBL/GenBank/DDBJ whole genome shotgun (WGS) entry which is preliminary data.</text>
</comment>
<feature type="signal peptide" evidence="2">
    <location>
        <begin position="1"/>
        <end position="21"/>
    </location>
</feature>
<keyword evidence="2" id="KW-0732">Signal</keyword>
<evidence type="ECO:0008006" key="5">
    <source>
        <dbReference type="Google" id="ProtNLM"/>
    </source>
</evidence>